<keyword evidence="4" id="KW-1185">Reference proteome</keyword>
<dbReference type="PANTHER" id="PTHR30461:SF23">
    <property type="entry name" value="DNA RECOMBINASE-RELATED"/>
    <property type="match status" value="1"/>
</dbReference>
<dbReference type="Gene3D" id="3.40.50.1390">
    <property type="entry name" value="Resolvase, N-terminal catalytic domain"/>
    <property type="match status" value="1"/>
</dbReference>
<dbReference type="InterPro" id="IPR025827">
    <property type="entry name" value="Zn_ribbon_recom_dom"/>
</dbReference>
<dbReference type="PROSITE" id="PS51737">
    <property type="entry name" value="RECOMBINASE_DNA_BIND"/>
    <property type="match status" value="1"/>
</dbReference>
<dbReference type="Proteomes" id="UP000658131">
    <property type="component" value="Unassembled WGS sequence"/>
</dbReference>
<dbReference type="SMART" id="SM00857">
    <property type="entry name" value="Resolvase"/>
    <property type="match status" value="1"/>
</dbReference>
<feature type="domain" description="Recombinase" evidence="2">
    <location>
        <begin position="167"/>
        <end position="284"/>
    </location>
</feature>
<feature type="coiled-coil region" evidence="1">
    <location>
        <begin position="400"/>
        <end position="460"/>
    </location>
</feature>
<comment type="caution">
    <text evidence="3">The sequence shown here is derived from an EMBL/GenBank/DDBJ whole genome shotgun (WGS) entry which is preliminary data.</text>
</comment>
<keyword evidence="1" id="KW-0175">Coiled coil</keyword>
<evidence type="ECO:0000256" key="1">
    <source>
        <dbReference type="SAM" id="Coils"/>
    </source>
</evidence>
<dbReference type="CDD" id="cd00338">
    <property type="entry name" value="Ser_Recombinase"/>
    <property type="match status" value="1"/>
</dbReference>
<dbReference type="EMBL" id="JACRTB010000012">
    <property type="protein sequence ID" value="MBC8576533.1"/>
    <property type="molecule type" value="Genomic_DNA"/>
</dbReference>
<dbReference type="RefSeq" id="WP_262400044.1">
    <property type="nucleotide sequence ID" value="NZ_JACRTB010000012.1"/>
</dbReference>
<dbReference type="InterPro" id="IPR050639">
    <property type="entry name" value="SSR_resolvase"/>
</dbReference>
<dbReference type="InterPro" id="IPR038109">
    <property type="entry name" value="DNA_bind_recomb_sf"/>
</dbReference>
<organism evidence="3 4">
    <name type="scientific">Yanshouia hominis</name>
    <dbReference type="NCBI Taxonomy" id="2763673"/>
    <lineage>
        <taxon>Bacteria</taxon>
        <taxon>Bacillati</taxon>
        <taxon>Bacillota</taxon>
        <taxon>Clostridia</taxon>
        <taxon>Eubacteriales</taxon>
        <taxon>Oscillospiraceae</taxon>
        <taxon>Yanshouia</taxon>
    </lineage>
</organism>
<dbReference type="InterPro" id="IPR006119">
    <property type="entry name" value="Resolv_N"/>
</dbReference>
<dbReference type="Pfam" id="PF00239">
    <property type="entry name" value="Resolvase"/>
    <property type="match status" value="1"/>
</dbReference>
<dbReference type="InterPro" id="IPR036162">
    <property type="entry name" value="Resolvase-like_N_sf"/>
</dbReference>
<gene>
    <name evidence="3" type="ORF">H8717_08965</name>
</gene>
<dbReference type="Pfam" id="PF07508">
    <property type="entry name" value="Recombinase"/>
    <property type="match status" value="1"/>
</dbReference>
<evidence type="ECO:0000313" key="4">
    <source>
        <dbReference type="Proteomes" id="UP000658131"/>
    </source>
</evidence>
<proteinExistence type="predicted"/>
<protein>
    <submittedName>
        <fullName evidence="3">Recombinase family protein</fullName>
    </submittedName>
</protein>
<evidence type="ECO:0000313" key="3">
    <source>
        <dbReference type="EMBL" id="MBC8576533.1"/>
    </source>
</evidence>
<evidence type="ECO:0000259" key="2">
    <source>
        <dbReference type="PROSITE" id="PS51737"/>
    </source>
</evidence>
<dbReference type="PANTHER" id="PTHR30461">
    <property type="entry name" value="DNA-INVERTASE FROM LAMBDOID PROPHAGE"/>
    <property type="match status" value="1"/>
</dbReference>
<dbReference type="SUPFAM" id="SSF53041">
    <property type="entry name" value="Resolvase-like"/>
    <property type="match status" value="1"/>
</dbReference>
<reference evidence="3 4" key="1">
    <citation type="submission" date="2020-08" db="EMBL/GenBank/DDBJ databases">
        <title>Genome public.</title>
        <authorList>
            <person name="Liu C."/>
            <person name="Sun Q."/>
        </authorList>
    </citation>
    <scope>NUCLEOTIDE SEQUENCE [LARGE SCALE GENOMIC DNA]</scope>
    <source>
        <strain evidence="3 4">BX1</strain>
    </source>
</reference>
<dbReference type="Pfam" id="PF13408">
    <property type="entry name" value="Zn_ribbon_recom"/>
    <property type="match status" value="1"/>
</dbReference>
<sequence>MENRVCCLYRVSTDKQVDHDDKNQADIPMQRKACHRFCEEKGWTIVHEEQEDGVSGHKVRAENRDKVQIIKEYAKQGKFDILLVFMFDRIGRIADETPFVVEWFVKTGIRVWSTQEGEQRFDNHTDKLTNYIRFWQADGESEKTSIRTRTSLGQMVEEGHYKGGNAPYGYDLVKSGRINKRKHEVYDLAVNEAEAAVVRIIFDKYVHEGYGAQRIASYLNNQGYRARTGKKWHHASIRGIICNLTYTGVLRSGDSRSPVQPHLQIISTELFEAAQKIRTARSNSAEEERTVPLNTRGNSLLAGNVFCGHCGSRLSLTTNGKAYPCKDDPSRVVKRVRYICYGKTRKQTECDGQTGYTAHILDGIIDKLVRQIFERMKAVPKSEIVNVRYREKMEERKSLLASVRAEYTKAAADLETLKGEVIKAIHGQSAFSQELLGSLISEAEAKCAELKQNFEAAQAAYDEGQTVLAALNTQYDDIISWSEMYDTASFEAKKMIVNCLIGRVEVYRDYKLHIDFNIDFNQFSLGMDIVTIAA</sequence>
<dbReference type="InterPro" id="IPR011109">
    <property type="entry name" value="DNA_bind_recombinase_dom"/>
</dbReference>
<name>A0ABR7NJF3_9FIRM</name>
<dbReference type="Gene3D" id="3.90.1750.20">
    <property type="entry name" value="Putative Large Serine Recombinase, Chain B, Domain 2"/>
    <property type="match status" value="1"/>
</dbReference>
<accession>A0ABR7NJF3</accession>